<feature type="region of interest" description="Disordered" evidence="13">
    <location>
        <begin position="778"/>
        <end position="863"/>
    </location>
</feature>
<feature type="region of interest" description="Disordered" evidence="13">
    <location>
        <begin position="575"/>
        <end position="644"/>
    </location>
</feature>
<sequence>MSRRKQAKPQHFQSDPHLPLSEHNGDAELCSEEPPCKDSDAHVCSRCCAEFFELSDFEEHKKNCTKNQLVLIVNENPTSPAGTFSPGSSPHDADDQMNDAATNADQTECGDLLDPSTLEKEESMDVDVSGMSSGHEEEGSQTERRSPVSVPVSHSSRSTAGPAVGTSAISAPLPQLSNLTELGNFSMINSNVIIENLQSTKVAVAQFSQEARSTGGPRVPVPALMEQLLALQQQQIHQLQLIEQIRHQILLLASQSPELQVPPTSAPGTIGPAASPLTTLSSHLSQQLAAAAGLAQNLASQSASISSLKQLAAAAQLPQSNPSSSETSQSITTLGPSTVNPQPSESRPTVMSSLHSQLSSSSAVKSSTPAFGIGSLLSSAVNPLLPQPPPGNSLFSSSLPSVGTTVEDLNSLAALAQQRKGKPPNVTSFEHKSSSDDAFFKHKCRFCGKVFGSDSALQIHLRSHTGERPYKCNVCGNRFSTRGNLKVHFQRHKEKYPHIQMNPYPVPEHLDNIPTSTGIPYGMSMPPEKPVTSWLDSKPVLPTLTSSVGMLLPPTMPSLPHFIKKEDHSIAITSPSVTAKNDSGVTEPSAKSTDGACEEGEGATLPTSNGKTENGSHPSGLMTNVSSASEGTAEYTTSNSPPMMTNPLMPLLTDQFKAKFPFGGILDPLQGSETSKLQQLVENIDRKVTDPNECVICHRVLSCQSALKMHYRTHTGERPFKCKICGRAFTTKGNLKTHYSVHRAMPPLRVQHSCPICQKKFTNAVVLHQHIRMHMGGQIPNTPLPESYAESMASDTGSFDERNFDDIDNFSDDNMEGMEEGPDSSVPDTPRSADASHDSLCNSPAPLDMASNEGPEKNGKESLQNNEMDEYPVNQMKALANGLVEGDCLTNDSSSLGGDVESQSAGSPAVSESTSSMQAPSPTSMQQQPRKSPSLDERQHRVLSLDHTSASLLQSHPCNIGALDLTSVNPSKEPLGMIFPFRERNTIKNTSCDICGKTFACQSALDIHYRSHTKERPFICTACNRGFSTKGNLKQHMLTHQMRDLPSQLFEPSNTSLSSSPTPSLMSVGSLSKPEVNGFLHSLHPENKDIPPSLVTSSASTSPIHERTHTGEKPFACTICGRAFTTKGNLKVHMGTHMWNSAPARRGRRLSVDGPMAFLGTNPVKFPEIFQKDMAPRASNGDPASFWNQYAAAFSNGLAMKTNEISVIQNGGIPPMSGGVGNGGSSPLGGLTGSLDKLHSTEPNAALAGLEKMANTENGGHFRFTRFIEDNKEIVTN</sequence>
<feature type="compositionally biased region" description="Polar residues" evidence="13">
    <location>
        <begin position="334"/>
        <end position="351"/>
    </location>
</feature>
<feature type="compositionally biased region" description="Polar residues" evidence="13">
    <location>
        <begin position="890"/>
        <end position="931"/>
    </location>
</feature>
<keyword evidence="8" id="KW-0238">DNA-binding</keyword>
<proteinExistence type="inferred from homology"/>
<dbReference type="SMART" id="SM00355">
    <property type="entry name" value="ZnF_C2H2"/>
    <property type="match status" value="9"/>
</dbReference>
<feature type="compositionally biased region" description="Polar residues" evidence="13">
    <location>
        <begin position="605"/>
        <end position="637"/>
    </location>
</feature>
<reference evidence="15 16" key="2">
    <citation type="submission" date="2019-01" db="EMBL/GenBank/DDBJ databases">
        <title>A chromosome length genome reference of the Java medaka (oryzias javanicus).</title>
        <authorList>
            <person name="Herpin A."/>
            <person name="Takehana Y."/>
            <person name="Naruse K."/>
            <person name="Ansai S."/>
            <person name="Kawaguchi M."/>
        </authorList>
    </citation>
    <scope>NUCLEOTIDE SEQUENCE [LARGE SCALE GENOMIC DNA]</scope>
    <source>
        <strain evidence="15">RS831</strain>
        <tissue evidence="15">Whole body</tissue>
    </source>
</reference>
<dbReference type="GO" id="GO:0030154">
    <property type="term" value="P:cell differentiation"/>
    <property type="evidence" value="ECO:0007669"/>
    <property type="project" value="UniProtKB-ARBA"/>
</dbReference>
<feature type="domain" description="C2H2-type" evidence="14">
    <location>
        <begin position="442"/>
        <end position="469"/>
    </location>
</feature>
<keyword evidence="9" id="KW-0804">Transcription</keyword>
<feature type="region of interest" description="Disordered" evidence="13">
    <location>
        <begin position="317"/>
        <end position="357"/>
    </location>
</feature>
<dbReference type="InterPro" id="IPR051565">
    <property type="entry name" value="Sal_C2H2-zinc-finger"/>
</dbReference>
<evidence type="ECO:0000256" key="3">
    <source>
        <dbReference type="ARBA" id="ARBA00022723"/>
    </source>
</evidence>
<dbReference type="FunFam" id="3.30.160.60:FF:000215">
    <property type="entry name" value="Spalt-like transcription factor 3"/>
    <property type="match status" value="1"/>
</dbReference>
<dbReference type="GO" id="GO:0008270">
    <property type="term" value="F:zinc ion binding"/>
    <property type="evidence" value="ECO:0007669"/>
    <property type="project" value="UniProtKB-KW"/>
</dbReference>
<feature type="region of interest" description="Disordered" evidence="13">
    <location>
        <begin position="890"/>
        <end position="939"/>
    </location>
</feature>
<dbReference type="OrthoDB" id="8749569at2759"/>
<evidence type="ECO:0000256" key="8">
    <source>
        <dbReference type="ARBA" id="ARBA00023125"/>
    </source>
</evidence>
<dbReference type="GO" id="GO:0021772">
    <property type="term" value="P:olfactory bulb development"/>
    <property type="evidence" value="ECO:0007669"/>
    <property type="project" value="UniProtKB-ARBA"/>
</dbReference>
<keyword evidence="6" id="KW-0862">Zinc</keyword>
<reference evidence="15 16" key="1">
    <citation type="submission" date="2018-11" db="EMBL/GenBank/DDBJ databases">
        <authorList>
            <person name="Lopez-Roques C."/>
            <person name="Donnadieu C."/>
            <person name="Bouchez O."/>
            <person name="Klopp C."/>
            <person name="Cabau C."/>
            <person name="Zahm M."/>
        </authorList>
    </citation>
    <scope>NUCLEOTIDE SEQUENCE [LARGE SCALE GENOMIC DNA]</scope>
    <source>
        <strain evidence="15">RS831</strain>
        <tissue evidence="15">Whole body</tissue>
    </source>
</reference>
<dbReference type="CDD" id="cd20908">
    <property type="entry name" value="SUF4-like"/>
    <property type="match status" value="1"/>
</dbReference>
<dbReference type="FunFam" id="3.30.160.60:FF:000689">
    <property type="entry name" value="Spalt like transcription factor 1"/>
    <property type="match status" value="1"/>
</dbReference>
<feature type="domain" description="C2H2-type" evidence="14">
    <location>
        <begin position="692"/>
        <end position="719"/>
    </location>
</feature>
<dbReference type="GO" id="GO:0005634">
    <property type="term" value="C:nucleus"/>
    <property type="evidence" value="ECO:0007669"/>
    <property type="project" value="UniProtKB-SubCell"/>
</dbReference>
<accession>A0A437DJ44</accession>
<dbReference type="PROSITE" id="PS50157">
    <property type="entry name" value="ZINC_FINGER_C2H2_2"/>
    <property type="match status" value="8"/>
</dbReference>
<dbReference type="FunFam" id="3.30.160.60:FF:000708">
    <property type="entry name" value="Sal-like protein 1"/>
    <property type="match status" value="1"/>
</dbReference>
<feature type="compositionally biased region" description="Basic and acidic residues" evidence="13">
    <location>
        <begin position="134"/>
        <end position="146"/>
    </location>
</feature>
<feature type="compositionally biased region" description="Acidic residues" evidence="13">
    <location>
        <begin position="806"/>
        <end position="822"/>
    </location>
</feature>
<dbReference type="InterPro" id="IPR036236">
    <property type="entry name" value="Znf_C2H2_sf"/>
</dbReference>
<dbReference type="GO" id="GO:0000981">
    <property type="term" value="F:DNA-binding transcription factor activity, RNA polymerase II-specific"/>
    <property type="evidence" value="ECO:0007669"/>
    <property type="project" value="TreeGrafter"/>
</dbReference>
<keyword evidence="5 12" id="KW-0863">Zinc-finger</keyword>
<protein>
    <recommendedName>
        <fullName evidence="14">C2H2-type domain-containing protein</fullName>
    </recommendedName>
</protein>
<dbReference type="FunFam" id="3.30.160.60:FF:000341">
    <property type="entry name" value="Spalt-like transcription factor 1"/>
    <property type="match status" value="1"/>
</dbReference>
<evidence type="ECO:0000256" key="9">
    <source>
        <dbReference type="ARBA" id="ARBA00023163"/>
    </source>
</evidence>
<dbReference type="GO" id="GO:0000978">
    <property type="term" value="F:RNA polymerase II cis-regulatory region sequence-specific DNA binding"/>
    <property type="evidence" value="ECO:0007669"/>
    <property type="project" value="TreeGrafter"/>
</dbReference>
<keyword evidence="3" id="KW-0479">Metal-binding</keyword>
<evidence type="ECO:0000256" key="12">
    <source>
        <dbReference type="PROSITE-ProRule" id="PRU00042"/>
    </source>
</evidence>
<dbReference type="FunFam" id="3.30.160.60:FF:000025">
    <property type="entry name" value="Spalt-like transcription factor 1"/>
    <property type="match status" value="1"/>
</dbReference>
<keyword evidence="2" id="KW-0597">Phosphoprotein</keyword>
<comment type="similarity">
    <text evidence="11">Belongs to the sal C2H2-type zinc-finger protein family.</text>
</comment>
<dbReference type="PROSITE" id="PS00028">
    <property type="entry name" value="ZINC_FINGER_C2H2_1"/>
    <property type="match status" value="8"/>
</dbReference>
<dbReference type="EMBL" id="CM012439">
    <property type="protein sequence ID" value="RVE74805.1"/>
    <property type="molecule type" value="Genomic_DNA"/>
</dbReference>
<evidence type="ECO:0000256" key="6">
    <source>
        <dbReference type="ARBA" id="ARBA00022833"/>
    </source>
</evidence>
<dbReference type="AlphaFoldDB" id="A0A437DJ44"/>
<feature type="region of interest" description="Disordered" evidence="13">
    <location>
        <begin position="1"/>
        <end position="38"/>
    </location>
</feature>
<keyword evidence="4" id="KW-0677">Repeat</keyword>
<dbReference type="Pfam" id="PF00096">
    <property type="entry name" value="zf-C2H2"/>
    <property type="match status" value="6"/>
</dbReference>
<dbReference type="SUPFAM" id="SSF57667">
    <property type="entry name" value="beta-beta-alpha zinc fingers"/>
    <property type="match status" value="5"/>
</dbReference>
<dbReference type="GO" id="GO:0009966">
    <property type="term" value="P:regulation of signal transduction"/>
    <property type="evidence" value="ECO:0007669"/>
    <property type="project" value="UniProtKB-ARBA"/>
</dbReference>
<dbReference type="Gene3D" id="3.30.160.60">
    <property type="entry name" value="Classic Zinc Finger"/>
    <property type="match status" value="7"/>
</dbReference>
<evidence type="ECO:0000259" key="14">
    <source>
        <dbReference type="PROSITE" id="PS50157"/>
    </source>
</evidence>
<feature type="compositionally biased region" description="Polar residues" evidence="13">
    <location>
        <begin position="575"/>
        <end position="592"/>
    </location>
</feature>
<evidence type="ECO:0000256" key="7">
    <source>
        <dbReference type="ARBA" id="ARBA00023015"/>
    </source>
</evidence>
<dbReference type="PANTHER" id="PTHR23233:SF51">
    <property type="entry name" value="SAL-LIKE PROTEIN 1"/>
    <property type="match status" value="1"/>
</dbReference>
<organism evidence="15 16">
    <name type="scientific">Oryzias javanicus</name>
    <name type="common">Javanese ricefish</name>
    <name type="synonym">Aplocheilus javanicus</name>
    <dbReference type="NCBI Taxonomy" id="123683"/>
    <lineage>
        <taxon>Eukaryota</taxon>
        <taxon>Metazoa</taxon>
        <taxon>Chordata</taxon>
        <taxon>Craniata</taxon>
        <taxon>Vertebrata</taxon>
        <taxon>Euteleostomi</taxon>
        <taxon>Actinopterygii</taxon>
        <taxon>Neopterygii</taxon>
        <taxon>Teleostei</taxon>
        <taxon>Neoteleostei</taxon>
        <taxon>Acanthomorphata</taxon>
        <taxon>Ovalentaria</taxon>
        <taxon>Atherinomorphae</taxon>
        <taxon>Beloniformes</taxon>
        <taxon>Adrianichthyidae</taxon>
        <taxon>Oryziinae</taxon>
        <taxon>Oryzias</taxon>
    </lineage>
</organism>
<feature type="compositionally biased region" description="Polar residues" evidence="13">
    <location>
        <begin position="77"/>
        <end position="88"/>
    </location>
</feature>
<keyword evidence="7" id="KW-0805">Transcription regulation</keyword>
<evidence type="ECO:0000256" key="11">
    <source>
        <dbReference type="ARBA" id="ARBA00038474"/>
    </source>
</evidence>
<feature type="domain" description="C2H2-type" evidence="14">
    <location>
        <begin position="470"/>
        <end position="497"/>
    </location>
</feature>
<dbReference type="InterPro" id="IPR013087">
    <property type="entry name" value="Znf_C2H2_type"/>
</dbReference>
<feature type="domain" description="C2H2-type" evidence="14">
    <location>
        <begin position="1115"/>
        <end position="1142"/>
    </location>
</feature>
<evidence type="ECO:0000256" key="1">
    <source>
        <dbReference type="ARBA" id="ARBA00004123"/>
    </source>
</evidence>
<gene>
    <name evidence="15" type="ORF">OJAV_G00025720</name>
</gene>
<feature type="compositionally biased region" description="Low complexity" evidence="13">
    <location>
        <begin position="147"/>
        <end position="158"/>
    </location>
</feature>
<dbReference type="PANTHER" id="PTHR23233">
    <property type="entry name" value="SAL-LIKE PROTEIN"/>
    <property type="match status" value="1"/>
</dbReference>
<evidence type="ECO:0000313" key="16">
    <source>
        <dbReference type="Proteomes" id="UP000283210"/>
    </source>
</evidence>
<keyword evidence="16" id="KW-1185">Reference proteome</keyword>
<feature type="domain" description="C2H2-type" evidence="14">
    <location>
        <begin position="720"/>
        <end position="747"/>
    </location>
</feature>
<evidence type="ECO:0000256" key="5">
    <source>
        <dbReference type="ARBA" id="ARBA00022771"/>
    </source>
</evidence>
<name>A0A437DJ44_ORYJA</name>
<feature type="compositionally biased region" description="Low complexity" evidence="13">
    <location>
        <begin position="317"/>
        <end position="333"/>
    </location>
</feature>
<dbReference type="Pfam" id="PF12874">
    <property type="entry name" value="zf-met"/>
    <property type="match status" value="1"/>
</dbReference>
<comment type="subcellular location">
    <subcellularLocation>
        <location evidence="1">Nucleus</location>
    </subcellularLocation>
</comment>
<keyword evidence="10" id="KW-0539">Nucleus</keyword>
<evidence type="ECO:0000256" key="13">
    <source>
        <dbReference type="SAM" id="MobiDB-lite"/>
    </source>
</evidence>
<feature type="domain" description="C2H2-type" evidence="14">
    <location>
        <begin position="1018"/>
        <end position="1045"/>
    </location>
</feature>
<feature type="domain" description="C2H2-type" evidence="14">
    <location>
        <begin position="990"/>
        <end position="1017"/>
    </location>
</feature>
<dbReference type="FunFam" id="3.30.160.60:FF:000302">
    <property type="entry name" value="Spalt-like transcription factor 1"/>
    <property type="match status" value="1"/>
</dbReference>
<evidence type="ECO:0000256" key="10">
    <source>
        <dbReference type="ARBA" id="ARBA00023242"/>
    </source>
</evidence>
<evidence type="ECO:0000256" key="4">
    <source>
        <dbReference type="ARBA" id="ARBA00022737"/>
    </source>
</evidence>
<feature type="region of interest" description="Disordered" evidence="13">
    <location>
        <begin position="77"/>
        <end position="169"/>
    </location>
</feature>
<dbReference type="FunFam" id="3.30.160.60:FF:000260">
    <property type="entry name" value="Spalt-like transcription factor 1"/>
    <property type="match status" value="1"/>
</dbReference>
<evidence type="ECO:0000256" key="2">
    <source>
        <dbReference type="ARBA" id="ARBA00022553"/>
    </source>
</evidence>
<feature type="domain" description="C2H2-type" evidence="14">
    <location>
        <begin position="752"/>
        <end position="779"/>
    </location>
</feature>
<evidence type="ECO:0000313" key="15">
    <source>
        <dbReference type="EMBL" id="RVE74805.1"/>
    </source>
</evidence>
<dbReference type="Proteomes" id="UP000283210">
    <property type="component" value="Chromosome 3"/>
</dbReference>